<organism evidence="2 3">
    <name type="scientific">Popillia japonica</name>
    <name type="common">Japanese beetle</name>
    <dbReference type="NCBI Taxonomy" id="7064"/>
    <lineage>
        <taxon>Eukaryota</taxon>
        <taxon>Metazoa</taxon>
        <taxon>Ecdysozoa</taxon>
        <taxon>Arthropoda</taxon>
        <taxon>Hexapoda</taxon>
        <taxon>Insecta</taxon>
        <taxon>Pterygota</taxon>
        <taxon>Neoptera</taxon>
        <taxon>Endopterygota</taxon>
        <taxon>Coleoptera</taxon>
        <taxon>Polyphaga</taxon>
        <taxon>Scarabaeiformia</taxon>
        <taxon>Scarabaeidae</taxon>
        <taxon>Rutelinae</taxon>
        <taxon>Popillia</taxon>
    </lineage>
</organism>
<comment type="caution">
    <text evidence="2">The sequence shown here is derived from an EMBL/GenBank/DDBJ whole genome shotgun (WGS) entry which is preliminary data.</text>
</comment>
<sequence length="80" mass="9267">MPPESEDDVSSKPATTRQSETTPARRDPEEAQLDEDLQTTRPSRRRHLPLKYKDFVMLPRAESLLSGLPSVDPVMEQRWY</sequence>
<evidence type="ECO:0000313" key="2">
    <source>
        <dbReference type="EMBL" id="KAK9721592.1"/>
    </source>
</evidence>
<reference evidence="2 3" key="1">
    <citation type="journal article" date="2024" name="BMC Genomics">
        <title>De novo assembly and annotation of Popillia japonica's genome with initial clues to its potential as an invasive pest.</title>
        <authorList>
            <person name="Cucini C."/>
            <person name="Boschi S."/>
            <person name="Funari R."/>
            <person name="Cardaioli E."/>
            <person name="Iannotti N."/>
            <person name="Marturano G."/>
            <person name="Paoli F."/>
            <person name="Bruttini M."/>
            <person name="Carapelli A."/>
            <person name="Frati F."/>
            <person name="Nardi F."/>
        </authorList>
    </citation>
    <scope>NUCLEOTIDE SEQUENCE [LARGE SCALE GENOMIC DNA]</scope>
    <source>
        <strain evidence="2">DMR45628</strain>
    </source>
</reference>
<keyword evidence="3" id="KW-1185">Reference proteome</keyword>
<evidence type="ECO:0000313" key="3">
    <source>
        <dbReference type="Proteomes" id="UP001458880"/>
    </source>
</evidence>
<protein>
    <submittedName>
        <fullName evidence="2">Uncharacterized protein</fullName>
    </submittedName>
</protein>
<proteinExistence type="predicted"/>
<feature type="region of interest" description="Disordered" evidence="1">
    <location>
        <begin position="1"/>
        <end position="47"/>
    </location>
</feature>
<name>A0AAW1KQE4_POPJA</name>
<dbReference type="Proteomes" id="UP001458880">
    <property type="component" value="Unassembled WGS sequence"/>
</dbReference>
<dbReference type="AlphaFoldDB" id="A0AAW1KQE4"/>
<dbReference type="EMBL" id="JASPKY010000197">
    <property type="protein sequence ID" value="KAK9721592.1"/>
    <property type="molecule type" value="Genomic_DNA"/>
</dbReference>
<evidence type="ECO:0000256" key="1">
    <source>
        <dbReference type="SAM" id="MobiDB-lite"/>
    </source>
</evidence>
<accession>A0AAW1KQE4</accession>
<gene>
    <name evidence="2" type="ORF">QE152_g20807</name>
</gene>
<feature type="compositionally biased region" description="Polar residues" evidence="1">
    <location>
        <begin position="12"/>
        <end position="22"/>
    </location>
</feature>